<evidence type="ECO:0000313" key="3">
    <source>
        <dbReference type="WBParaSite" id="ALUE_0001376601-mRNA-1"/>
    </source>
</evidence>
<protein>
    <submittedName>
        <fullName evidence="3">Uncharacterized protein</fullName>
    </submittedName>
</protein>
<keyword evidence="2" id="KW-1185">Reference proteome</keyword>
<reference evidence="3" key="1">
    <citation type="submission" date="2017-02" db="UniProtKB">
        <authorList>
            <consortium name="WormBaseParasite"/>
        </authorList>
    </citation>
    <scope>IDENTIFICATION</scope>
</reference>
<dbReference type="Proteomes" id="UP000036681">
    <property type="component" value="Unplaced"/>
</dbReference>
<dbReference type="WBParaSite" id="ALUE_0001376601-mRNA-1">
    <property type="protein sequence ID" value="ALUE_0001376601-mRNA-1"/>
    <property type="gene ID" value="ALUE_0001376601"/>
</dbReference>
<accession>A0A0M3I8R6</accession>
<sequence>MPIEASIQKTAQLSDSNPPTIIVVHDADGDEHGRLTWTKRLSKSIHRRSGSFLNSLVPFRKSGIEHSHNKRHSPSPLTTPRQRRRASATPAVCYNTLNECGELQAIIQSEKQRQRSADRIFVINGAKVSAICLQ</sequence>
<feature type="region of interest" description="Disordered" evidence="1">
    <location>
        <begin position="63"/>
        <end position="88"/>
    </location>
</feature>
<evidence type="ECO:0000313" key="2">
    <source>
        <dbReference type="Proteomes" id="UP000036681"/>
    </source>
</evidence>
<proteinExistence type="predicted"/>
<dbReference type="AlphaFoldDB" id="A0A0M3I8R6"/>
<name>A0A0M3I8R6_ASCLU</name>
<evidence type="ECO:0000256" key="1">
    <source>
        <dbReference type="SAM" id="MobiDB-lite"/>
    </source>
</evidence>
<organism evidence="2 3">
    <name type="scientific">Ascaris lumbricoides</name>
    <name type="common">Giant roundworm</name>
    <dbReference type="NCBI Taxonomy" id="6252"/>
    <lineage>
        <taxon>Eukaryota</taxon>
        <taxon>Metazoa</taxon>
        <taxon>Ecdysozoa</taxon>
        <taxon>Nematoda</taxon>
        <taxon>Chromadorea</taxon>
        <taxon>Rhabditida</taxon>
        <taxon>Spirurina</taxon>
        <taxon>Ascaridomorpha</taxon>
        <taxon>Ascaridoidea</taxon>
        <taxon>Ascarididae</taxon>
        <taxon>Ascaris</taxon>
    </lineage>
</organism>